<feature type="transmembrane region" description="Helical" evidence="1">
    <location>
        <begin position="117"/>
        <end position="140"/>
    </location>
</feature>
<proteinExistence type="predicted"/>
<reference evidence="3" key="1">
    <citation type="journal article" date="2019" name="Int. J. Syst. Evol. Microbiol.">
        <title>The Global Catalogue of Microorganisms (GCM) 10K type strain sequencing project: providing services to taxonomists for standard genome sequencing and annotation.</title>
        <authorList>
            <consortium name="The Broad Institute Genomics Platform"/>
            <consortium name="The Broad Institute Genome Sequencing Center for Infectious Disease"/>
            <person name="Wu L."/>
            <person name="Ma J."/>
        </authorList>
    </citation>
    <scope>NUCLEOTIDE SEQUENCE [LARGE SCALE GENOMIC DNA]</scope>
    <source>
        <strain evidence="3">CGMCC 1.10363</strain>
    </source>
</reference>
<keyword evidence="1" id="KW-1133">Transmembrane helix</keyword>
<dbReference type="RefSeq" id="WP_390228677.1">
    <property type="nucleotide sequence ID" value="NZ_JBHSCN010000005.1"/>
</dbReference>
<gene>
    <name evidence="2" type="ORF">ACFOYW_09420</name>
</gene>
<dbReference type="InterPro" id="IPR021517">
    <property type="entry name" value="DUF3180"/>
</dbReference>
<dbReference type="Proteomes" id="UP001595900">
    <property type="component" value="Unassembled WGS sequence"/>
</dbReference>
<dbReference type="EMBL" id="JBHSCN010000005">
    <property type="protein sequence ID" value="MFC4243593.1"/>
    <property type="molecule type" value="Genomic_DNA"/>
</dbReference>
<feature type="transmembrane region" description="Helical" evidence="1">
    <location>
        <begin position="7"/>
        <end position="29"/>
    </location>
</feature>
<evidence type="ECO:0000256" key="1">
    <source>
        <dbReference type="SAM" id="Phobius"/>
    </source>
</evidence>
<keyword evidence="1" id="KW-0812">Transmembrane</keyword>
<keyword evidence="1" id="KW-0472">Membrane</keyword>
<dbReference type="Pfam" id="PF11377">
    <property type="entry name" value="DUF3180"/>
    <property type="match status" value="1"/>
</dbReference>
<feature type="transmembrane region" description="Helical" evidence="1">
    <location>
        <begin position="80"/>
        <end position="105"/>
    </location>
</feature>
<comment type="caution">
    <text evidence="2">The sequence shown here is derived from an EMBL/GenBank/DDBJ whole genome shotgun (WGS) entry which is preliminary data.</text>
</comment>
<evidence type="ECO:0000313" key="2">
    <source>
        <dbReference type="EMBL" id="MFC4243593.1"/>
    </source>
</evidence>
<keyword evidence="3" id="KW-1185">Reference proteome</keyword>
<protein>
    <submittedName>
        <fullName evidence="2">DUF3180 domain-containing protein</fullName>
    </submittedName>
</protein>
<organism evidence="2 3">
    <name type="scientific">Gryllotalpicola reticulitermitis</name>
    <dbReference type="NCBI Taxonomy" id="1184153"/>
    <lineage>
        <taxon>Bacteria</taxon>
        <taxon>Bacillati</taxon>
        <taxon>Actinomycetota</taxon>
        <taxon>Actinomycetes</taxon>
        <taxon>Micrococcales</taxon>
        <taxon>Microbacteriaceae</taxon>
        <taxon>Gryllotalpicola</taxon>
    </lineage>
</organism>
<name>A0ABV8Q8D7_9MICO</name>
<sequence length="163" mass="16731">MKRTRSTTVVIVGLIGIVVGLLTNAGLAASGRALLVPPVILGVTLAVIGFVVIALAWPIRRAVRGTATTHLDPFRAARTAVLAKACSVTGALLTGFMIGLLLFLITRSVIAGPSSVWVTVISGIGGAILLIGGLIAEWFCTLPPPSDDDRRGGTEPGTSRSHA</sequence>
<evidence type="ECO:0000313" key="3">
    <source>
        <dbReference type="Proteomes" id="UP001595900"/>
    </source>
</evidence>
<accession>A0ABV8Q8D7</accession>
<feature type="transmembrane region" description="Helical" evidence="1">
    <location>
        <begin position="35"/>
        <end position="59"/>
    </location>
</feature>